<evidence type="ECO:0000313" key="4">
    <source>
        <dbReference type="EMBL" id="KAJ7765072.1"/>
    </source>
</evidence>
<feature type="transmembrane region" description="Helical" evidence="2">
    <location>
        <begin position="157"/>
        <end position="178"/>
    </location>
</feature>
<proteinExistence type="predicted"/>
<keyword evidence="2" id="KW-1133">Transmembrane helix</keyword>
<dbReference type="InterPro" id="IPR045339">
    <property type="entry name" value="DUF6534"/>
</dbReference>
<feature type="transmembrane region" description="Helical" evidence="2">
    <location>
        <begin position="199"/>
        <end position="220"/>
    </location>
</feature>
<evidence type="ECO:0000256" key="2">
    <source>
        <dbReference type="SAM" id="Phobius"/>
    </source>
</evidence>
<protein>
    <recommendedName>
        <fullName evidence="3">DUF6534 domain-containing protein</fullName>
    </recommendedName>
</protein>
<dbReference type="PANTHER" id="PTHR40465">
    <property type="entry name" value="CHROMOSOME 1, WHOLE GENOME SHOTGUN SEQUENCE"/>
    <property type="match status" value="1"/>
</dbReference>
<evidence type="ECO:0000256" key="1">
    <source>
        <dbReference type="SAM" id="MobiDB-lite"/>
    </source>
</evidence>
<feature type="region of interest" description="Disordered" evidence="1">
    <location>
        <begin position="290"/>
        <end position="312"/>
    </location>
</feature>
<evidence type="ECO:0000313" key="5">
    <source>
        <dbReference type="Proteomes" id="UP001215280"/>
    </source>
</evidence>
<feature type="transmembrane region" description="Helical" evidence="2">
    <location>
        <begin position="115"/>
        <end position="137"/>
    </location>
</feature>
<keyword evidence="2" id="KW-0472">Membrane</keyword>
<dbReference type="Proteomes" id="UP001215280">
    <property type="component" value="Unassembled WGS sequence"/>
</dbReference>
<dbReference type="EMBL" id="JARJLG010000036">
    <property type="protein sequence ID" value="KAJ7765072.1"/>
    <property type="molecule type" value="Genomic_DNA"/>
</dbReference>
<gene>
    <name evidence="4" type="ORF">DFH07DRAFT_372905</name>
</gene>
<dbReference type="Pfam" id="PF20152">
    <property type="entry name" value="DUF6534"/>
    <property type="match status" value="1"/>
</dbReference>
<feature type="transmembrane region" description="Helical" evidence="2">
    <location>
        <begin position="12"/>
        <end position="34"/>
    </location>
</feature>
<dbReference type="PANTHER" id="PTHR40465:SF1">
    <property type="entry name" value="DUF6534 DOMAIN-CONTAINING PROTEIN"/>
    <property type="match status" value="1"/>
</dbReference>
<reference evidence="4" key="1">
    <citation type="submission" date="2023-03" db="EMBL/GenBank/DDBJ databases">
        <title>Massive genome expansion in bonnet fungi (Mycena s.s.) driven by repeated elements and novel gene families across ecological guilds.</title>
        <authorList>
            <consortium name="Lawrence Berkeley National Laboratory"/>
            <person name="Harder C.B."/>
            <person name="Miyauchi S."/>
            <person name="Viragh M."/>
            <person name="Kuo A."/>
            <person name="Thoen E."/>
            <person name="Andreopoulos B."/>
            <person name="Lu D."/>
            <person name="Skrede I."/>
            <person name="Drula E."/>
            <person name="Henrissat B."/>
            <person name="Morin E."/>
            <person name="Kohler A."/>
            <person name="Barry K."/>
            <person name="LaButti K."/>
            <person name="Morin E."/>
            <person name="Salamov A."/>
            <person name="Lipzen A."/>
            <person name="Mereny Z."/>
            <person name="Hegedus B."/>
            <person name="Baldrian P."/>
            <person name="Stursova M."/>
            <person name="Weitz H."/>
            <person name="Taylor A."/>
            <person name="Grigoriev I.V."/>
            <person name="Nagy L.G."/>
            <person name="Martin F."/>
            <person name="Kauserud H."/>
        </authorList>
    </citation>
    <scope>NUCLEOTIDE SEQUENCE</scope>
    <source>
        <strain evidence="4">CBHHK188m</strain>
    </source>
</reference>
<evidence type="ECO:0000259" key="3">
    <source>
        <dbReference type="Pfam" id="PF20152"/>
    </source>
</evidence>
<keyword evidence="2" id="KW-0812">Transmembrane</keyword>
<feature type="transmembrane region" description="Helical" evidence="2">
    <location>
        <begin position="90"/>
        <end position="108"/>
    </location>
</feature>
<comment type="caution">
    <text evidence="4">The sequence shown here is derived from an EMBL/GenBank/DDBJ whole genome shotgun (WGS) entry which is preliminary data.</text>
</comment>
<feature type="transmembrane region" description="Helical" evidence="2">
    <location>
        <begin position="46"/>
        <end position="70"/>
    </location>
</feature>
<name>A0AAD7NKZ3_9AGAR</name>
<dbReference type="AlphaFoldDB" id="A0AAD7NKZ3"/>
<feature type="domain" description="DUF6534" evidence="3">
    <location>
        <begin position="162"/>
        <end position="248"/>
    </location>
</feature>
<sequence>MAGVDLLYGPMLIGVLVNMMLYGIVFIQMFAYYQRFPNDSTWTRTLMFYLFLVATANVVIETGILYQPLILEYGTQAATVVSPRLLPGDSVLIAIVSTPIQSFAAWRISVITGSYIIPVLIWMLSLCSGASGILVSIMVMMKPEFRQFGDFTLDVTIWLVSSAACDIIIAVAMTYALWTRKTGFGEIDGQINRIVRLTVETGALTAVVALADVLLFQLFPGTTLNFLVDFPLSNLYICSLLAMLNSRERRKPGDAEHAHMAQTLTNNRNNFTPAHTINPSQNVFQSTEKLVTGNRGDSESDRSPTSQQDFYNYNAKPESVNNAQPQEFVRPRVSQLERRPRTIIAMNMSMPERF</sequence>
<keyword evidence="5" id="KW-1185">Reference proteome</keyword>
<accession>A0AAD7NKZ3</accession>
<organism evidence="4 5">
    <name type="scientific">Mycena maculata</name>
    <dbReference type="NCBI Taxonomy" id="230809"/>
    <lineage>
        <taxon>Eukaryota</taxon>
        <taxon>Fungi</taxon>
        <taxon>Dikarya</taxon>
        <taxon>Basidiomycota</taxon>
        <taxon>Agaricomycotina</taxon>
        <taxon>Agaricomycetes</taxon>
        <taxon>Agaricomycetidae</taxon>
        <taxon>Agaricales</taxon>
        <taxon>Marasmiineae</taxon>
        <taxon>Mycenaceae</taxon>
        <taxon>Mycena</taxon>
    </lineage>
</organism>